<dbReference type="InterPro" id="IPR011055">
    <property type="entry name" value="Dup_hybrid_motif"/>
</dbReference>
<dbReference type="AlphaFoldDB" id="A0A7X5QYP5"/>
<dbReference type="Pfam" id="PF01551">
    <property type="entry name" value="Peptidase_M23"/>
    <property type="match status" value="1"/>
</dbReference>
<evidence type="ECO:0000313" key="3">
    <source>
        <dbReference type="Proteomes" id="UP000541033"/>
    </source>
</evidence>
<comment type="caution">
    <text evidence="2">The sequence shown here is derived from an EMBL/GenBank/DDBJ whole genome shotgun (WGS) entry which is preliminary data.</text>
</comment>
<protein>
    <submittedName>
        <fullName evidence="2">Murein DD-endopeptidase MepM/ murein hydrolase activator NlpD</fullName>
    </submittedName>
</protein>
<gene>
    <name evidence="2" type="ORF">FHX76_000291</name>
</gene>
<feature type="domain" description="M23ase beta-sheet core" evidence="1">
    <location>
        <begin position="80"/>
        <end position="151"/>
    </location>
</feature>
<evidence type="ECO:0000313" key="2">
    <source>
        <dbReference type="EMBL" id="NIH52423.1"/>
    </source>
</evidence>
<dbReference type="Proteomes" id="UP000541033">
    <property type="component" value="Unassembled WGS sequence"/>
</dbReference>
<dbReference type="SUPFAM" id="SSF51261">
    <property type="entry name" value="Duplicated hybrid motif"/>
    <property type="match status" value="1"/>
</dbReference>
<accession>A0A7X5QYP5</accession>
<sequence length="214" mass="23078">MKYLTLKTATAFIATAVLSVTGLPRSESYAEASAEPRATIVAPSMHPSFKRPQPPWMLPVAPTPQIYRPFVAPSTPYSAGHRGVDFVVADRQQLRAPADGVIHFQGTVVDRPVVSIRHADGYISSFEPAQSSLVQGDSVAAGQPFGEIRHDLSENAHCASGHDTHPDRAPVNFTHESAIAPCLHVGARLNGEYVNPMILFGLVSRPILLPLSDR</sequence>
<keyword evidence="2" id="KW-0378">Hydrolase</keyword>
<dbReference type="RefSeq" id="WP_167146946.1">
    <property type="nucleotide sequence ID" value="NZ_JBHSCM010000001.1"/>
</dbReference>
<proteinExistence type="predicted"/>
<reference evidence="2 3" key="1">
    <citation type="submission" date="2020-02" db="EMBL/GenBank/DDBJ databases">
        <title>Sequencing the genomes of 1000 actinobacteria strains.</title>
        <authorList>
            <person name="Klenk H.-P."/>
        </authorList>
    </citation>
    <scope>NUCLEOTIDE SEQUENCE [LARGE SCALE GENOMIC DNA]</scope>
    <source>
        <strain evidence="2 3">DSM 27960</strain>
    </source>
</reference>
<dbReference type="Gene3D" id="2.70.70.10">
    <property type="entry name" value="Glucose Permease (Domain IIA)"/>
    <property type="match status" value="1"/>
</dbReference>
<dbReference type="CDD" id="cd12797">
    <property type="entry name" value="M23_peptidase"/>
    <property type="match status" value="1"/>
</dbReference>
<keyword evidence="3" id="KW-1185">Reference proteome</keyword>
<dbReference type="GO" id="GO:0016787">
    <property type="term" value="F:hydrolase activity"/>
    <property type="evidence" value="ECO:0007669"/>
    <property type="project" value="UniProtKB-KW"/>
</dbReference>
<name>A0A7X5QYP5_9MICO</name>
<dbReference type="EMBL" id="JAAMOX010000001">
    <property type="protein sequence ID" value="NIH52423.1"/>
    <property type="molecule type" value="Genomic_DNA"/>
</dbReference>
<organism evidence="2 3">
    <name type="scientific">Lysinibacter cavernae</name>
    <dbReference type="NCBI Taxonomy" id="1640652"/>
    <lineage>
        <taxon>Bacteria</taxon>
        <taxon>Bacillati</taxon>
        <taxon>Actinomycetota</taxon>
        <taxon>Actinomycetes</taxon>
        <taxon>Micrococcales</taxon>
        <taxon>Microbacteriaceae</taxon>
        <taxon>Lysinibacter</taxon>
    </lineage>
</organism>
<evidence type="ECO:0000259" key="1">
    <source>
        <dbReference type="Pfam" id="PF01551"/>
    </source>
</evidence>
<dbReference type="InterPro" id="IPR016047">
    <property type="entry name" value="M23ase_b-sheet_dom"/>
</dbReference>